<feature type="transmembrane region" description="Helical" evidence="1">
    <location>
        <begin position="150"/>
        <end position="167"/>
    </location>
</feature>
<sequence length="209" mass="25003">MADYFLGALKALERRSKDNVLIFSDVLTERLDALVESMIYQKISDNDYLKTLELYYKKYQRFENHKGMYFCILRMQQIMQLKNARKRQENWHYLEFTSDVDSEVQEFLKAHKSYYQNAIYEYTRVFLLILLAVTIAILVLGVLVFQVPFLIGWLVSIAFYGGVCFFGKQKGIDFLMEKQIQKLYPDLDMLCQRLDRCVMEKQKKRKKIF</sequence>
<evidence type="ECO:0000313" key="2">
    <source>
        <dbReference type="EMBL" id="SUO05026.1"/>
    </source>
</evidence>
<dbReference type="Proteomes" id="UP000255523">
    <property type="component" value="Unassembled WGS sequence"/>
</dbReference>
<gene>
    <name evidence="2" type="ORF">NCTC11087_01959</name>
</gene>
<reference evidence="2 3" key="1">
    <citation type="submission" date="2018-06" db="EMBL/GenBank/DDBJ databases">
        <authorList>
            <consortium name="Pathogen Informatics"/>
            <person name="Doyle S."/>
        </authorList>
    </citation>
    <scope>NUCLEOTIDE SEQUENCE [LARGE SCALE GENOMIC DNA]</scope>
    <source>
        <strain evidence="2 3">NCTC11087</strain>
    </source>
</reference>
<proteinExistence type="predicted"/>
<keyword evidence="1" id="KW-1133">Transmembrane helix</keyword>
<accession>A0A380LT31</accession>
<dbReference type="EMBL" id="UHFX01000003">
    <property type="protein sequence ID" value="SUO05026.1"/>
    <property type="molecule type" value="Genomic_DNA"/>
</dbReference>
<keyword evidence="1" id="KW-0472">Membrane</keyword>
<protein>
    <submittedName>
        <fullName evidence="2">Uncharacterized protein</fullName>
    </submittedName>
</protein>
<dbReference type="AlphaFoldDB" id="A0A380LT31"/>
<organism evidence="2 3">
    <name type="scientific">Faecalicoccus pleomorphus</name>
    <dbReference type="NCBI Taxonomy" id="1323"/>
    <lineage>
        <taxon>Bacteria</taxon>
        <taxon>Bacillati</taxon>
        <taxon>Bacillota</taxon>
        <taxon>Erysipelotrichia</taxon>
        <taxon>Erysipelotrichales</taxon>
        <taxon>Erysipelotrichaceae</taxon>
        <taxon>Faecalicoccus</taxon>
    </lineage>
</organism>
<evidence type="ECO:0000313" key="3">
    <source>
        <dbReference type="Proteomes" id="UP000255523"/>
    </source>
</evidence>
<dbReference type="GeneID" id="77462893"/>
<keyword evidence="3" id="KW-1185">Reference proteome</keyword>
<dbReference type="RefSeq" id="WP_022790631.1">
    <property type="nucleotide sequence ID" value="NZ_UHFX01000003.1"/>
</dbReference>
<name>A0A380LT31_9FIRM</name>
<keyword evidence="1" id="KW-0812">Transmembrane</keyword>
<feature type="transmembrane region" description="Helical" evidence="1">
    <location>
        <begin position="125"/>
        <end position="144"/>
    </location>
</feature>
<evidence type="ECO:0000256" key="1">
    <source>
        <dbReference type="SAM" id="Phobius"/>
    </source>
</evidence>
<dbReference type="OrthoDB" id="1770123at2"/>